<name>A0AA38KKP8_9AGAR</name>
<accession>A0AA38KKP8</accession>
<dbReference type="EMBL" id="MU794215">
    <property type="protein sequence ID" value="KAJ3779790.1"/>
    <property type="molecule type" value="Genomic_DNA"/>
</dbReference>
<evidence type="ECO:0000256" key="1">
    <source>
        <dbReference type="ARBA" id="ARBA00022527"/>
    </source>
</evidence>
<feature type="region of interest" description="Disordered" evidence="4">
    <location>
        <begin position="100"/>
        <end position="128"/>
    </location>
</feature>
<keyword evidence="1" id="KW-0723">Serine/threonine-protein kinase</keyword>
<feature type="compositionally biased region" description="Acidic residues" evidence="4">
    <location>
        <begin position="112"/>
        <end position="128"/>
    </location>
</feature>
<dbReference type="Proteomes" id="UP001163798">
    <property type="component" value="Unassembled WGS sequence"/>
</dbReference>
<dbReference type="InterPro" id="IPR004166">
    <property type="entry name" value="a-kinase_dom"/>
</dbReference>
<protein>
    <recommendedName>
        <fullName evidence="5">Alpha-type protein kinase domain-containing protein</fullName>
    </recommendedName>
</protein>
<gene>
    <name evidence="6" type="ORF">GGU10DRAFT_337719</name>
</gene>
<evidence type="ECO:0000259" key="5">
    <source>
        <dbReference type="PROSITE" id="PS51158"/>
    </source>
</evidence>
<proteinExistence type="predicted"/>
<evidence type="ECO:0000256" key="3">
    <source>
        <dbReference type="ARBA" id="ARBA00022777"/>
    </source>
</evidence>
<organism evidence="6 7">
    <name type="scientific">Lentinula aff. detonsa</name>
    <dbReference type="NCBI Taxonomy" id="2804958"/>
    <lineage>
        <taxon>Eukaryota</taxon>
        <taxon>Fungi</taxon>
        <taxon>Dikarya</taxon>
        <taxon>Basidiomycota</taxon>
        <taxon>Agaricomycotina</taxon>
        <taxon>Agaricomycetes</taxon>
        <taxon>Agaricomycetidae</taxon>
        <taxon>Agaricales</taxon>
        <taxon>Marasmiineae</taxon>
        <taxon>Omphalotaceae</taxon>
        <taxon>Lentinula</taxon>
    </lineage>
</organism>
<keyword evidence="2" id="KW-0808">Transferase</keyword>
<keyword evidence="7" id="KW-1185">Reference proteome</keyword>
<dbReference type="GO" id="GO:0004674">
    <property type="term" value="F:protein serine/threonine kinase activity"/>
    <property type="evidence" value="ECO:0007669"/>
    <property type="project" value="UniProtKB-KW"/>
</dbReference>
<dbReference type="Pfam" id="PF02816">
    <property type="entry name" value="Alpha_kinase"/>
    <property type="match status" value="1"/>
</dbReference>
<dbReference type="GO" id="GO:0005524">
    <property type="term" value="F:ATP binding"/>
    <property type="evidence" value="ECO:0007669"/>
    <property type="project" value="InterPro"/>
</dbReference>
<evidence type="ECO:0000313" key="7">
    <source>
        <dbReference type="Proteomes" id="UP001163798"/>
    </source>
</evidence>
<evidence type="ECO:0000256" key="4">
    <source>
        <dbReference type="SAM" id="MobiDB-lite"/>
    </source>
</evidence>
<evidence type="ECO:0000256" key="2">
    <source>
        <dbReference type="ARBA" id="ARBA00022679"/>
    </source>
</evidence>
<keyword evidence="3" id="KW-0418">Kinase</keyword>
<dbReference type="InterPro" id="IPR011009">
    <property type="entry name" value="Kinase-like_dom_sf"/>
</dbReference>
<feature type="domain" description="Alpha-type protein kinase" evidence="5">
    <location>
        <begin position="1"/>
        <end position="101"/>
    </location>
</feature>
<dbReference type="Gene3D" id="3.20.200.10">
    <property type="entry name" value="MHCK/EF2 kinase"/>
    <property type="match status" value="1"/>
</dbReference>
<dbReference type="SUPFAM" id="SSF56112">
    <property type="entry name" value="Protein kinase-like (PK-like)"/>
    <property type="match status" value="1"/>
</dbReference>
<feature type="non-terminal residue" evidence="6">
    <location>
        <position position="1"/>
    </location>
</feature>
<sequence>VGTSQGSWDVPGWDIPRKLGRPRLGHPKSWDVPDWDIPWDWDVPASKVGSENGGTNILFDPMSHTLGGNSGVGDHGNTGIQQFLRSHHCEKRCRELSLKTGMGSHLSHTEQLDDSGEDGEEDEGNAGE</sequence>
<dbReference type="AlphaFoldDB" id="A0AA38KKP8"/>
<dbReference type="PROSITE" id="PS51158">
    <property type="entry name" value="ALPHA_KINASE"/>
    <property type="match status" value="1"/>
</dbReference>
<reference evidence="6" key="1">
    <citation type="submission" date="2022-08" db="EMBL/GenBank/DDBJ databases">
        <authorList>
            <consortium name="DOE Joint Genome Institute"/>
            <person name="Min B."/>
            <person name="Riley R."/>
            <person name="Sierra-Patev S."/>
            <person name="Naranjo-Ortiz M."/>
            <person name="Looney B."/>
            <person name="Konkel Z."/>
            <person name="Slot J.C."/>
            <person name="Sakamoto Y."/>
            <person name="Steenwyk J.L."/>
            <person name="Rokas A."/>
            <person name="Carro J."/>
            <person name="Camarero S."/>
            <person name="Ferreira P."/>
            <person name="Molpeceres G."/>
            <person name="Ruiz-Duenas F.J."/>
            <person name="Serrano A."/>
            <person name="Henrissat B."/>
            <person name="Drula E."/>
            <person name="Hughes K.W."/>
            <person name="Mata J.L."/>
            <person name="Ishikawa N.K."/>
            <person name="Vargas-Isla R."/>
            <person name="Ushijima S."/>
            <person name="Smith C.A."/>
            <person name="Ahrendt S."/>
            <person name="Andreopoulos W."/>
            <person name="He G."/>
            <person name="Labutti K."/>
            <person name="Lipzen A."/>
            <person name="Ng V."/>
            <person name="Sandor L."/>
            <person name="Barry K."/>
            <person name="Martinez A.T."/>
            <person name="Xiao Y."/>
            <person name="Gibbons J.G."/>
            <person name="Terashima K."/>
            <person name="Hibbett D.S."/>
            <person name="Grigoriev I.V."/>
        </authorList>
    </citation>
    <scope>NUCLEOTIDE SEQUENCE</scope>
    <source>
        <strain evidence="6">TFB10291</strain>
    </source>
</reference>
<comment type="caution">
    <text evidence="6">The sequence shown here is derived from an EMBL/GenBank/DDBJ whole genome shotgun (WGS) entry which is preliminary data.</text>
</comment>
<evidence type="ECO:0000313" key="6">
    <source>
        <dbReference type="EMBL" id="KAJ3779790.1"/>
    </source>
</evidence>